<dbReference type="EMBL" id="QLSV01000004">
    <property type="protein sequence ID" value="RAR48890.1"/>
    <property type="molecule type" value="Genomic_DNA"/>
</dbReference>
<reference evidence="1 2" key="1">
    <citation type="submission" date="2018-06" db="EMBL/GenBank/DDBJ databases">
        <title>Genomic Encyclopedia of Type Strains, Phase III (KMG-III): the genomes of soil and plant-associated and newly described type strains.</title>
        <authorList>
            <person name="Whitman W."/>
        </authorList>
    </citation>
    <scope>NUCLEOTIDE SEQUENCE [LARGE SCALE GENOMIC DNA]</scope>
    <source>
        <strain evidence="1 2">CGMCC 1.12504</strain>
    </source>
</reference>
<protein>
    <submittedName>
        <fullName evidence="1">Uncharacterized protein</fullName>
    </submittedName>
</protein>
<accession>A0A328WRB5</accession>
<sequence>MKSVTNISNQNTPLVAIDKNLDKLRDKIMFPKKLEKANKVLSTAKLPKKK</sequence>
<name>A0A328WRB5_9FLAO</name>
<dbReference type="AlphaFoldDB" id="A0A328WRB5"/>
<organism evidence="1 2">
    <name type="scientific">Flavobacterium lacus</name>
    <dbReference type="NCBI Taxonomy" id="1353778"/>
    <lineage>
        <taxon>Bacteria</taxon>
        <taxon>Pseudomonadati</taxon>
        <taxon>Bacteroidota</taxon>
        <taxon>Flavobacteriia</taxon>
        <taxon>Flavobacteriales</taxon>
        <taxon>Flavobacteriaceae</taxon>
        <taxon>Flavobacterium</taxon>
    </lineage>
</organism>
<proteinExistence type="predicted"/>
<comment type="caution">
    <text evidence="1">The sequence shown here is derived from an EMBL/GenBank/DDBJ whole genome shotgun (WGS) entry which is preliminary data.</text>
</comment>
<dbReference type="RefSeq" id="WP_181456894.1">
    <property type="nucleotide sequence ID" value="NZ_QLSV01000004.1"/>
</dbReference>
<keyword evidence="2" id="KW-1185">Reference proteome</keyword>
<gene>
    <name evidence="1" type="ORF">B0I10_10426</name>
</gene>
<evidence type="ECO:0000313" key="2">
    <source>
        <dbReference type="Proteomes" id="UP000249518"/>
    </source>
</evidence>
<dbReference type="Proteomes" id="UP000249518">
    <property type="component" value="Unassembled WGS sequence"/>
</dbReference>
<evidence type="ECO:0000313" key="1">
    <source>
        <dbReference type="EMBL" id="RAR48890.1"/>
    </source>
</evidence>